<dbReference type="Pfam" id="PF13579">
    <property type="entry name" value="Glyco_trans_4_4"/>
    <property type="match status" value="1"/>
</dbReference>
<protein>
    <submittedName>
        <fullName evidence="3">Glycosyltransferase family 4 protein</fullName>
    </submittedName>
</protein>
<name>A0A5M8FVR0_9GAMM</name>
<dbReference type="GO" id="GO:0016757">
    <property type="term" value="F:glycosyltransferase activity"/>
    <property type="evidence" value="ECO:0007669"/>
    <property type="project" value="UniProtKB-ARBA"/>
</dbReference>
<dbReference type="InterPro" id="IPR028098">
    <property type="entry name" value="Glyco_trans_4-like_N"/>
</dbReference>
<sequence>MNIRILLFAYEFPPVLAAQALRWYYLSNELARLGAELDVLSPSIPNLWGFEPTLEASVQVHRCFAGPFVGLSSFGARRFRSQGSPNPEIAAASPSGPSPPTPVERAYRWARGILDQVVFPDVRTEWLPFAWHAARRLHAKRRYDLIISSHEPGVDLLLGLRAQRAWGLPWLVDLADPLVAPYTPKWRMRLDVRLERQVCQRADRLLVTTEAVARTLAARHNLPPNRFTWIRQGFDQRWRPAPDYELPEDWPKGRFVVLFTGTFYPGFRAPDAFIQALSALKDVHLVLVGDMGPFAAAFRAIGNRVTLLGKQPHDTCLELQRRADVLINLGNRGDDQVPGKIYEYLGAGRPVLHIATNASDPVPRLLSHLRRGIAVPNESGRIAQALVELQDQWSTDTLDAAFDLGVERVKAFSWQSQAIRLHKLLCELCRREGAAFSDRNSL</sequence>
<accession>A0A5M8FVR0</accession>
<evidence type="ECO:0000313" key="3">
    <source>
        <dbReference type="EMBL" id="KAA6187865.1"/>
    </source>
</evidence>
<feature type="domain" description="Glycosyltransferase subfamily 4-like N-terminal" evidence="2">
    <location>
        <begin position="23"/>
        <end position="230"/>
    </location>
</feature>
<organism evidence="3 4">
    <name type="scientific">Thiohalocapsa marina</name>
    <dbReference type="NCBI Taxonomy" id="424902"/>
    <lineage>
        <taxon>Bacteria</taxon>
        <taxon>Pseudomonadati</taxon>
        <taxon>Pseudomonadota</taxon>
        <taxon>Gammaproteobacteria</taxon>
        <taxon>Chromatiales</taxon>
        <taxon>Chromatiaceae</taxon>
        <taxon>Thiohalocapsa</taxon>
    </lineage>
</organism>
<evidence type="ECO:0000256" key="1">
    <source>
        <dbReference type="SAM" id="MobiDB-lite"/>
    </source>
</evidence>
<dbReference type="SUPFAM" id="SSF53756">
    <property type="entry name" value="UDP-Glycosyltransferase/glycogen phosphorylase"/>
    <property type="match status" value="1"/>
</dbReference>
<dbReference type="PANTHER" id="PTHR12526:SF636">
    <property type="entry name" value="BLL3647 PROTEIN"/>
    <property type="match status" value="1"/>
</dbReference>
<dbReference type="RefSeq" id="WP_150089528.1">
    <property type="nucleotide sequence ID" value="NZ_VWXX01000001.1"/>
</dbReference>
<feature type="region of interest" description="Disordered" evidence="1">
    <location>
        <begin position="83"/>
        <end position="102"/>
    </location>
</feature>
<dbReference type="EMBL" id="VWXX01000001">
    <property type="protein sequence ID" value="KAA6187865.1"/>
    <property type="molecule type" value="Genomic_DNA"/>
</dbReference>
<evidence type="ECO:0000313" key="4">
    <source>
        <dbReference type="Proteomes" id="UP000322981"/>
    </source>
</evidence>
<dbReference type="AlphaFoldDB" id="A0A5M8FVR0"/>
<dbReference type="Pfam" id="PF13692">
    <property type="entry name" value="Glyco_trans_1_4"/>
    <property type="match status" value="1"/>
</dbReference>
<dbReference type="Gene3D" id="3.40.50.2000">
    <property type="entry name" value="Glycogen Phosphorylase B"/>
    <property type="match status" value="2"/>
</dbReference>
<dbReference type="Proteomes" id="UP000322981">
    <property type="component" value="Unassembled WGS sequence"/>
</dbReference>
<evidence type="ECO:0000259" key="2">
    <source>
        <dbReference type="Pfam" id="PF13579"/>
    </source>
</evidence>
<keyword evidence="4" id="KW-1185">Reference proteome</keyword>
<gene>
    <name evidence="3" type="ORF">F2Q65_01100</name>
</gene>
<keyword evidence="3" id="KW-0808">Transferase</keyword>
<dbReference type="PANTHER" id="PTHR12526">
    <property type="entry name" value="GLYCOSYLTRANSFERASE"/>
    <property type="match status" value="1"/>
</dbReference>
<comment type="caution">
    <text evidence="3">The sequence shown here is derived from an EMBL/GenBank/DDBJ whole genome shotgun (WGS) entry which is preliminary data.</text>
</comment>
<reference evidence="3 4" key="1">
    <citation type="submission" date="2019-09" db="EMBL/GenBank/DDBJ databases">
        <title>Whole-genome sequence of the purple sulfur bacterium Thiohalocapsa marina DSM 19078.</title>
        <authorList>
            <person name="Kyndt J.A."/>
            <person name="Meyer T.E."/>
        </authorList>
    </citation>
    <scope>NUCLEOTIDE SEQUENCE [LARGE SCALE GENOMIC DNA]</scope>
    <source>
        <strain evidence="3 4">DSM 19078</strain>
    </source>
</reference>
<dbReference type="OrthoDB" id="9794575at2"/>
<proteinExistence type="predicted"/>